<sequence length="40" mass="4780">MRSISKYHREGLKCWEMNRCFPLTACKITYLPLLLFCSLL</sequence>
<accession>A0A0A9HPF3</accession>
<reference evidence="1" key="1">
    <citation type="submission" date="2014-09" db="EMBL/GenBank/DDBJ databases">
        <authorList>
            <person name="Magalhaes I.L.F."/>
            <person name="Oliveira U."/>
            <person name="Santos F.R."/>
            <person name="Vidigal T.H.D.A."/>
            <person name="Brescovit A.D."/>
            <person name="Santos A.J."/>
        </authorList>
    </citation>
    <scope>NUCLEOTIDE SEQUENCE</scope>
    <source>
        <tissue evidence="1">Shoot tissue taken approximately 20 cm above the soil surface</tissue>
    </source>
</reference>
<dbReference type="EMBL" id="GBRH01160192">
    <property type="protein sequence ID" value="JAE37704.1"/>
    <property type="molecule type" value="Transcribed_RNA"/>
</dbReference>
<proteinExistence type="predicted"/>
<name>A0A0A9HPF3_ARUDO</name>
<reference evidence="1" key="2">
    <citation type="journal article" date="2015" name="Data Brief">
        <title>Shoot transcriptome of the giant reed, Arundo donax.</title>
        <authorList>
            <person name="Barrero R.A."/>
            <person name="Guerrero F.D."/>
            <person name="Moolhuijzen P."/>
            <person name="Goolsby J.A."/>
            <person name="Tidwell J."/>
            <person name="Bellgard S.E."/>
            <person name="Bellgard M.I."/>
        </authorList>
    </citation>
    <scope>NUCLEOTIDE SEQUENCE</scope>
    <source>
        <tissue evidence="1">Shoot tissue taken approximately 20 cm above the soil surface</tissue>
    </source>
</reference>
<evidence type="ECO:0000313" key="1">
    <source>
        <dbReference type="EMBL" id="JAE37704.1"/>
    </source>
</evidence>
<dbReference type="AlphaFoldDB" id="A0A0A9HPF3"/>
<protein>
    <submittedName>
        <fullName evidence="1">Uncharacterized protein</fullName>
    </submittedName>
</protein>
<organism evidence="1">
    <name type="scientific">Arundo donax</name>
    <name type="common">Giant reed</name>
    <name type="synonym">Donax arundinaceus</name>
    <dbReference type="NCBI Taxonomy" id="35708"/>
    <lineage>
        <taxon>Eukaryota</taxon>
        <taxon>Viridiplantae</taxon>
        <taxon>Streptophyta</taxon>
        <taxon>Embryophyta</taxon>
        <taxon>Tracheophyta</taxon>
        <taxon>Spermatophyta</taxon>
        <taxon>Magnoliopsida</taxon>
        <taxon>Liliopsida</taxon>
        <taxon>Poales</taxon>
        <taxon>Poaceae</taxon>
        <taxon>PACMAD clade</taxon>
        <taxon>Arundinoideae</taxon>
        <taxon>Arundineae</taxon>
        <taxon>Arundo</taxon>
    </lineage>
</organism>